<dbReference type="Proteomes" id="UP000030752">
    <property type="component" value="Unassembled WGS sequence"/>
</dbReference>
<feature type="domain" description="LYC1 C-terminal" evidence="1">
    <location>
        <begin position="199"/>
        <end position="403"/>
    </location>
</feature>
<dbReference type="Pfam" id="PF13527">
    <property type="entry name" value="Acetyltransf_9"/>
    <property type="match status" value="1"/>
</dbReference>
<dbReference type="FunCoup" id="W2S1Y2">
    <property type="interactions" value="94"/>
</dbReference>
<reference evidence="2 3" key="1">
    <citation type="submission" date="2013-03" db="EMBL/GenBank/DDBJ databases">
        <title>The Genome Sequence of Phialophora europaea CBS 101466.</title>
        <authorList>
            <consortium name="The Broad Institute Genomics Platform"/>
            <person name="Cuomo C."/>
            <person name="de Hoog S."/>
            <person name="Gorbushina A."/>
            <person name="Walker B."/>
            <person name="Young S.K."/>
            <person name="Zeng Q."/>
            <person name="Gargeya S."/>
            <person name="Fitzgerald M."/>
            <person name="Haas B."/>
            <person name="Abouelleil A."/>
            <person name="Allen A.W."/>
            <person name="Alvarado L."/>
            <person name="Arachchi H.M."/>
            <person name="Berlin A.M."/>
            <person name="Chapman S.B."/>
            <person name="Gainer-Dewar J."/>
            <person name="Goldberg J."/>
            <person name="Griggs A."/>
            <person name="Gujja S."/>
            <person name="Hansen M."/>
            <person name="Howarth C."/>
            <person name="Imamovic A."/>
            <person name="Ireland A."/>
            <person name="Larimer J."/>
            <person name="McCowan C."/>
            <person name="Murphy C."/>
            <person name="Pearson M."/>
            <person name="Poon T.W."/>
            <person name="Priest M."/>
            <person name="Roberts A."/>
            <person name="Saif S."/>
            <person name="Shea T."/>
            <person name="Sisk P."/>
            <person name="Sykes S."/>
            <person name="Wortman J."/>
            <person name="Nusbaum C."/>
            <person name="Birren B."/>
        </authorList>
    </citation>
    <scope>NUCLEOTIDE SEQUENCE [LARGE SCALE GENOMIC DNA]</scope>
    <source>
        <strain evidence="2 3">CBS 101466</strain>
    </source>
</reference>
<dbReference type="SUPFAM" id="SSF55729">
    <property type="entry name" value="Acyl-CoA N-acyltransferases (Nat)"/>
    <property type="match status" value="1"/>
</dbReference>
<dbReference type="EMBL" id="KB822719">
    <property type="protein sequence ID" value="ETN42058.1"/>
    <property type="molecule type" value="Genomic_DNA"/>
</dbReference>
<protein>
    <recommendedName>
        <fullName evidence="1">LYC1 C-terminal domain-containing protein</fullName>
    </recommendedName>
</protein>
<dbReference type="RefSeq" id="XP_008716567.1">
    <property type="nucleotide sequence ID" value="XM_008718345.1"/>
</dbReference>
<dbReference type="eggNOG" id="ENOG502S41G">
    <property type="taxonomic scope" value="Eukaryota"/>
</dbReference>
<dbReference type="InterPro" id="IPR055100">
    <property type="entry name" value="GNAT_LYC1-like"/>
</dbReference>
<dbReference type="GeneID" id="19971336"/>
<dbReference type="InParanoid" id="W2S1Y2"/>
<dbReference type="OrthoDB" id="2020070at2759"/>
<evidence type="ECO:0000259" key="1">
    <source>
        <dbReference type="Pfam" id="PF22998"/>
    </source>
</evidence>
<dbReference type="Pfam" id="PF22998">
    <property type="entry name" value="GNAT_LYC1-like"/>
    <property type="match status" value="1"/>
</dbReference>
<dbReference type="InterPro" id="IPR016181">
    <property type="entry name" value="Acyl_CoA_acyltransferase"/>
</dbReference>
<dbReference type="HOGENOM" id="CLU_038171_1_0_1"/>
<dbReference type="InterPro" id="IPR053013">
    <property type="entry name" value="LAT"/>
</dbReference>
<dbReference type="AlphaFoldDB" id="W2S1Y2"/>
<name>W2S1Y2_CYPE1</name>
<dbReference type="PANTHER" id="PTHR34815:SF2">
    <property type="entry name" value="N-ACETYLTRANSFERASE DOMAIN-CONTAINING PROTEIN"/>
    <property type="match status" value="1"/>
</dbReference>
<dbReference type="Gene3D" id="3.40.630.30">
    <property type="match status" value="1"/>
</dbReference>
<proteinExistence type="predicted"/>
<dbReference type="STRING" id="1220924.W2S1Y2"/>
<keyword evidence="3" id="KW-1185">Reference proteome</keyword>
<evidence type="ECO:0000313" key="2">
    <source>
        <dbReference type="EMBL" id="ETN42058.1"/>
    </source>
</evidence>
<evidence type="ECO:0000313" key="3">
    <source>
        <dbReference type="Proteomes" id="UP000030752"/>
    </source>
</evidence>
<dbReference type="VEuPathDB" id="FungiDB:HMPREF1541_03997"/>
<organism evidence="2 3">
    <name type="scientific">Cyphellophora europaea (strain CBS 101466)</name>
    <name type="common">Phialophora europaea</name>
    <dbReference type="NCBI Taxonomy" id="1220924"/>
    <lineage>
        <taxon>Eukaryota</taxon>
        <taxon>Fungi</taxon>
        <taxon>Dikarya</taxon>
        <taxon>Ascomycota</taxon>
        <taxon>Pezizomycotina</taxon>
        <taxon>Eurotiomycetes</taxon>
        <taxon>Chaetothyriomycetidae</taxon>
        <taxon>Chaetothyriales</taxon>
        <taxon>Cyphellophoraceae</taxon>
        <taxon>Cyphellophora</taxon>
    </lineage>
</organism>
<accession>W2S1Y2</accession>
<dbReference type="PANTHER" id="PTHR34815">
    <property type="entry name" value="LYSINE ACETYLTRANSFERASE"/>
    <property type="match status" value="1"/>
</dbReference>
<gene>
    <name evidence="2" type="ORF">HMPREF1541_03997</name>
</gene>
<sequence length="403" mass="44734">MAIPAVPNGDTVVEKPVAVDPSQLPSSKSSDVRLVQATLSEHIQCSRLNAEEWRGPLTIEQYLKREKHLMAQELTKDGKEVPWILTDTSLPADEHGNRAILASCETIPTRAYVARDGKVDTVLIHGIGSVFTRPEHRGKSYASRMMTELGKTLDTFQQPNGHRSLFSVLYSDIGQNFYSRFGWQAFPSTHIRLGQMSSATYQTASEGLPSVQDLTSADLRTIPAKQYVQDELQTLARTMPGVSLVAVAPSVEHFEWHHAREEFVSKALGRSLPQTKGAIHEPTGVAVIWSRTFAAEKSSWTLHILHVAVPPSVKGSQEGQAALAALLLRAQHEACRSETLTGVEVWDPSEDVIAAAQSLQKEKGDKIEIIHRDQDHICSLRWIGPEPAGHRVDWRFTQKYAWC</sequence>